<dbReference type="EMBL" id="KB445641">
    <property type="protein sequence ID" value="EMD65687.1"/>
    <property type="molecule type" value="Genomic_DNA"/>
</dbReference>
<gene>
    <name evidence="1" type="ORF">COCSADRAFT_354988</name>
</gene>
<evidence type="ECO:0000313" key="1">
    <source>
        <dbReference type="EMBL" id="EMD65687.1"/>
    </source>
</evidence>
<dbReference type="KEGG" id="bsc:COCSADRAFT_354988"/>
<protein>
    <submittedName>
        <fullName evidence="1">Uncharacterized protein</fullName>
    </submittedName>
</protein>
<sequence length="107" mass="11140">MGCRGGAVLGDDFCRRHTASAAACACAVAIAASAGAGAGADRFALSLGQPHTGSDWLQMLRLAAVGALAEPPRPPALCSVMALTESWKRPERESECTSISRLRFHQD</sequence>
<keyword evidence="2" id="KW-1185">Reference proteome</keyword>
<reference evidence="2" key="2">
    <citation type="journal article" date="2013" name="PLoS Genet.">
        <title>Comparative genome structure, secondary metabolite, and effector coding capacity across Cochliobolus pathogens.</title>
        <authorList>
            <person name="Condon B.J."/>
            <person name="Leng Y."/>
            <person name="Wu D."/>
            <person name="Bushley K.E."/>
            <person name="Ohm R.A."/>
            <person name="Otillar R."/>
            <person name="Martin J."/>
            <person name="Schackwitz W."/>
            <person name="Grimwood J."/>
            <person name="MohdZainudin N."/>
            <person name="Xue C."/>
            <person name="Wang R."/>
            <person name="Manning V.A."/>
            <person name="Dhillon B."/>
            <person name="Tu Z.J."/>
            <person name="Steffenson B.J."/>
            <person name="Salamov A."/>
            <person name="Sun H."/>
            <person name="Lowry S."/>
            <person name="LaButti K."/>
            <person name="Han J."/>
            <person name="Copeland A."/>
            <person name="Lindquist E."/>
            <person name="Barry K."/>
            <person name="Schmutz J."/>
            <person name="Baker S.E."/>
            <person name="Ciuffetti L.M."/>
            <person name="Grigoriev I.V."/>
            <person name="Zhong S."/>
            <person name="Turgeon B.G."/>
        </authorList>
    </citation>
    <scope>NUCLEOTIDE SEQUENCE [LARGE SCALE GENOMIC DNA]</scope>
    <source>
        <strain evidence="2">ND90Pr / ATCC 201652</strain>
    </source>
</reference>
<reference evidence="1 2" key="1">
    <citation type="journal article" date="2012" name="PLoS Pathog.">
        <title>Diverse lifestyles and strategies of plant pathogenesis encoded in the genomes of eighteen Dothideomycetes fungi.</title>
        <authorList>
            <person name="Ohm R.A."/>
            <person name="Feau N."/>
            <person name="Henrissat B."/>
            <person name="Schoch C.L."/>
            <person name="Horwitz B.A."/>
            <person name="Barry K.W."/>
            <person name="Condon B.J."/>
            <person name="Copeland A.C."/>
            <person name="Dhillon B."/>
            <person name="Glaser F."/>
            <person name="Hesse C.N."/>
            <person name="Kosti I."/>
            <person name="LaButti K."/>
            <person name="Lindquist E.A."/>
            <person name="Lucas S."/>
            <person name="Salamov A.A."/>
            <person name="Bradshaw R.E."/>
            <person name="Ciuffetti L."/>
            <person name="Hamelin R.C."/>
            <person name="Kema G.H.J."/>
            <person name="Lawrence C."/>
            <person name="Scott J.A."/>
            <person name="Spatafora J.W."/>
            <person name="Turgeon B.G."/>
            <person name="de Wit P.J.G.M."/>
            <person name="Zhong S."/>
            <person name="Goodwin S.B."/>
            <person name="Grigoriev I.V."/>
        </authorList>
    </citation>
    <scope>NUCLEOTIDE SEQUENCE [LARGE SCALE GENOMIC DNA]</scope>
    <source>
        <strain evidence="2">ND90Pr / ATCC 201652</strain>
    </source>
</reference>
<dbReference type="AlphaFoldDB" id="M2T9U1"/>
<dbReference type="GeneID" id="19138332"/>
<proteinExistence type="predicted"/>
<dbReference type="RefSeq" id="XP_007698765.1">
    <property type="nucleotide sequence ID" value="XM_007700575.1"/>
</dbReference>
<organism evidence="1 2">
    <name type="scientific">Cochliobolus sativus (strain ND90Pr / ATCC 201652)</name>
    <name type="common">Common root rot and spot blotch fungus</name>
    <name type="synonym">Bipolaris sorokiniana</name>
    <dbReference type="NCBI Taxonomy" id="665912"/>
    <lineage>
        <taxon>Eukaryota</taxon>
        <taxon>Fungi</taxon>
        <taxon>Dikarya</taxon>
        <taxon>Ascomycota</taxon>
        <taxon>Pezizomycotina</taxon>
        <taxon>Dothideomycetes</taxon>
        <taxon>Pleosporomycetidae</taxon>
        <taxon>Pleosporales</taxon>
        <taxon>Pleosporineae</taxon>
        <taxon>Pleosporaceae</taxon>
        <taxon>Bipolaris</taxon>
    </lineage>
</organism>
<accession>M2T9U1</accession>
<dbReference type="Proteomes" id="UP000016934">
    <property type="component" value="Unassembled WGS sequence"/>
</dbReference>
<dbReference type="HOGENOM" id="CLU_2209812_0_0_1"/>
<name>M2T9U1_COCSN</name>
<evidence type="ECO:0000313" key="2">
    <source>
        <dbReference type="Proteomes" id="UP000016934"/>
    </source>
</evidence>